<evidence type="ECO:0000256" key="4">
    <source>
        <dbReference type="RuleBase" id="RU362118"/>
    </source>
</evidence>
<dbReference type="KEGG" id="glz:GLAREA_09550"/>
<dbReference type="GO" id="GO:0019346">
    <property type="term" value="P:transsulfuration"/>
    <property type="evidence" value="ECO:0007669"/>
    <property type="project" value="InterPro"/>
</dbReference>
<comment type="similarity">
    <text evidence="4">Belongs to the trans-sulfuration enzymes family.</text>
</comment>
<evidence type="ECO:0000313" key="7">
    <source>
        <dbReference type="Proteomes" id="UP000016922"/>
    </source>
</evidence>
<dbReference type="SUPFAM" id="SSF53383">
    <property type="entry name" value="PLP-dependent transferases"/>
    <property type="match status" value="1"/>
</dbReference>
<dbReference type="EMBL" id="KE145368">
    <property type="protein sequence ID" value="EPE28430.1"/>
    <property type="molecule type" value="Genomic_DNA"/>
</dbReference>
<dbReference type="GO" id="GO:0030170">
    <property type="term" value="F:pyridoxal phosphate binding"/>
    <property type="evidence" value="ECO:0007669"/>
    <property type="project" value="InterPro"/>
</dbReference>
<dbReference type="InterPro" id="IPR015421">
    <property type="entry name" value="PyrdxlP-dep_Trfase_major"/>
</dbReference>
<dbReference type="GO" id="GO:0004124">
    <property type="term" value="F:cysteine synthase activity"/>
    <property type="evidence" value="ECO:0007669"/>
    <property type="project" value="TreeGrafter"/>
</dbReference>
<dbReference type="OrthoDB" id="3512640at2759"/>
<evidence type="ECO:0000256" key="2">
    <source>
        <dbReference type="ARBA" id="ARBA00022679"/>
    </source>
</evidence>
<keyword evidence="7" id="KW-1185">Reference proteome</keyword>
<keyword evidence="3 4" id="KW-0663">Pyridoxal phosphate</keyword>
<feature type="region of interest" description="Disordered" evidence="5">
    <location>
        <begin position="1"/>
        <end position="30"/>
    </location>
</feature>
<dbReference type="InterPro" id="IPR000277">
    <property type="entry name" value="Cys/Met-Metab_PyrdxlP-dep_enz"/>
</dbReference>
<gene>
    <name evidence="6" type="ORF">GLAREA_09550</name>
</gene>
<protein>
    <submittedName>
        <fullName evidence="6">PLP-dependent transferase</fullName>
    </submittedName>
</protein>
<accession>S3CRX6</accession>
<dbReference type="HOGENOM" id="CLU_1835357_0_0_1"/>
<name>S3CRX6_GLAL2</name>
<dbReference type="GO" id="GO:0006535">
    <property type="term" value="P:cysteine biosynthetic process from serine"/>
    <property type="evidence" value="ECO:0007669"/>
    <property type="project" value="TreeGrafter"/>
</dbReference>
<keyword evidence="2 6" id="KW-0808">Transferase</keyword>
<dbReference type="Gene3D" id="3.40.640.10">
    <property type="entry name" value="Type I PLP-dependent aspartate aminotransferase-like (Major domain)"/>
    <property type="match status" value="1"/>
</dbReference>
<dbReference type="GeneID" id="19468598"/>
<evidence type="ECO:0000256" key="1">
    <source>
        <dbReference type="ARBA" id="ARBA00001933"/>
    </source>
</evidence>
<dbReference type="Pfam" id="PF01053">
    <property type="entry name" value="Cys_Met_Meta_PP"/>
    <property type="match status" value="1"/>
</dbReference>
<dbReference type="InterPro" id="IPR015424">
    <property type="entry name" value="PyrdxlP-dep_Trfase"/>
</dbReference>
<dbReference type="PANTHER" id="PTHR43797">
    <property type="entry name" value="HOMOCYSTEINE/CYSTEINE SYNTHASE"/>
    <property type="match status" value="1"/>
</dbReference>
<dbReference type="GO" id="GO:0005737">
    <property type="term" value="C:cytoplasm"/>
    <property type="evidence" value="ECO:0007669"/>
    <property type="project" value="TreeGrafter"/>
</dbReference>
<comment type="cofactor">
    <cofactor evidence="1 4">
        <name>pyridoxal 5'-phosphate</name>
        <dbReference type="ChEBI" id="CHEBI:597326"/>
    </cofactor>
</comment>
<dbReference type="eggNOG" id="KOG0053">
    <property type="taxonomic scope" value="Eukaryota"/>
</dbReference>
<dbReference type="STRING" id="1116229.S3CRX6"/>
<dbReference type="InterPro" id="IPR006235">
    <property type="entry name" value="OAc-hSer/O-AcSer_sulfhydrylase"/>
</dbReference>
<sequence length="140" mass="15550">MGSIATKNEERFHPATHNGNGLQSHHNHNSVGDLRASEATLQTEQPWHFDTLQVHSGLEDETAHGQNSLPIYNSASFRFRTSKSIEEAYSFEDGPKSQYYMYSRLSNPSNTGFERRMVALELGKEGLSFASGAAAIFSPE</sequence>
<evidence type="ECO:0000256" key="5">
    <source>
        <dbReference type="SAM" id="MobiDB-lite"/>
    </source>
</evidence>
<dbReference type="Proteomes" id="UP000016922">
    <property type="component" value="Unassembled WGS sequence"/>
</dbReference>
<organism evidence="6 7">
    <name type="scientific">Glarea lozoyensis (strain ATCC 20868 / MF5171)</name>
    <dbReference type="NCBI Taxonomy" id="1116229"/>
    <lineage>
        <taxon>Eukaryota</taxon>
        <taxon>Fungi</taxon>
        <taxon>Dikarya</taxon>
        <taxon>Ascomycota</taxon>
        <taxon>Pezizomycotina</taxon>
        <taxon>Leotiomycetes</taxon>
        <taxon>Helotiales</taxon>
        <taxon>Helotiaceae</taxon>
        <taxon>Glarea</taxon>
    </lineage>
</organism>
<proteinExistence type="inferred from homology"/>
<evidence type="ECO:0000256" key="3">
    <source>
        <dbReference type="ARBA" id="ARBA00022898"/>
    </source>
</evidence>
<evidence type="ECO:0000313" key="6">
    <source>
        <dbReference type="EMBL" id="EPE28430.1"/>
    </source>
</evidence>
<reference evidence="6 7" key="1">
    <citation type="journal article" date="2013" name="BMC Genomics">
        <title>Genomics-driven discovery of the pneumocandin biosynthetic gene cluster in the fungus Glarea lozoyensis.</title>
        <authorList>
            <person name="Chen L."/>
            <person name="Yue Q."/>
            <person name="Zhang X."/>
            <person name="Xiang M."/>
            <person name="Wang C."/>
            <person name="Li S."/>
            <person name="Che Y."/>
            <person name="Ortiz-Lopez F.J."/>
            <person name="Bills G.F."/>
            <person name="Liu X."/>
            <person name="An Z."/>
        </authorList>
    </citation>
    <scope>NUCLEOTIDE SEQUENCE [LARGE SCALE GENOMIC DNA]</scope>
    <source>
        <strain evidence="7">ATCC 20868 / MF5171</strain>
    </source>
</reference>
<dbReference type="GO" id="GO:0003961">
    <property type="term" value="F:O-acetylhomoserine aminocarboxypropyltransferase activity"/>
    <property type="evidence" value="ECO:0007669"/>
    <property type="project" value="TreeGrafter"/>
</dbReference>
<dbReference type="RefSeq" id="XP_008084338.1">
    <property type="nucleotide sequence ID" value="XM_008086147.1"/>
</dbReference>
<dbReference type="AlphaFoldDB" id="S3CRX6"/>
<dbReference type="GO" id="GO:0071269">
    <property type="term" value="P:L-homocysteine biosynthetic process"/>
    <property type="evidence" value="ECO:0007669"/>
    <property type="project" value="TreeGrafter"/>
</dbReference>
<dbReference type="PANTHER" id="PTHR43797:SF2">
    <property type="entry name" value="HOMOCYSTEINE_CYSTEINE SYNTHASE"/>
    <property type="match status" value="1"/>
</dbReference>